<dbReference type="EMBL" id="QTSX02005731">
    <property type="protein sequence ID" value="KAJ9058285.1"/>
    <property type="molecule type" value="Genomic_DNA"/>
</dbReference>
<comment type="caution">
    <text evidence="1">The sequence shown here is derived from an EMBL/GenBank/DDBJ whole genome shotgun (WGS) entry which is preliminary data.</text>
</comment>
<evidence type="ECO:0000313" key="2">
    <source>
        <dbReference type="Proteomes" id="UP001165960"/>
    </source>
</evidence>
<accession>A0ACC2S7L6</accession>
<gene>
    <name evidence="1" type="ORF">DSO57_1013771</name>
</gene>
<evidence type="ECO:0000313" key="1">
    <source>
        <dbReference type="EMBL" id="KAJ9058285.1"/>
    </source>
</evidence>
<keyword evidence="2" id="KW-1185">Reference proteome</keyword>
<organism evidence="1 2">
    <name type="scientific">Entomophthora muscae</name>
    <dbReference type="NCBI Taxonomy" id="34485"/>
    <lineage>
        <taxon>Eukaryota</taxon>
        <taxon>Fungi</taxon>
        <taxon>Fungi incertae sedis</taxon>
        <taxon>Zoopagomycota</taxon>
        <taxon>Entomophthoromycotina</taxon>
        <taxon>Entomophthoromycetes</taxon>
        <taxon>Entomophthorales</taxon>
        <taxon>Entomophthoraceae</taxon>
        <taxon>Entomophthora</taxon>
    </lineage>
</organism>
<reference evidence="1" key="1">
    <citation type="submission" date="2022-04" db="EMBL/GenBank/DDBJ databases">
        <title>Genome of the entomopathogenic fungus Entomophthora muscae.</title>
        <authorList>
            <person name="Elya C."/>
            <person name="Lovett B.R."/>
            <person name="Lee E."/>
            <person name="Macias A.M."/>
            <person name="Hajek A.E."/>
            <person name="De Bivort B.L."/>
            <person name="Kasson M.T."/>
            <person name="De Fine Licht H.H."/>
            <person name="Stajich J.E."/>
        </authorList>
    </citation>
    <scope>NUCLEOTIDE SEQUENCE</scope>
    <source>
        <strain evidence="1">Berkeley</strain>
    </source>
</reference>
<proteinExistence type="predicted"/>
<sequence length="412" mass="44486">MTLPLTPRPNCPQESVAANESTTTQIYGVINKIDALGGIKPAPHHQAGQAGGRNLPAPGFALKNKYPGAGITPALAVAAGPILGPKSYTQALAGLAGPGKAKFSCPELPNQAHPPFGKLGFPVGNPCFNQVLQTWKCLSSQSQNGNQIRKDPMTPAAKSVITNDQSGKDRPPASQATVPGDPKNDDKEANQPEEFEMPSFATQIAPEECQRHLHVNEHISQKHQKDSYPSSGIDSQALADKIKAFDYYCSPNAPFGPVHFTNYSHNPDHKPWTLEDLQWYICPDAPKDLYQIVCDGREITIYPLIFNGKYNNPATYLVPMKPPLTPKLIILTPPTSDATGQSSQFLRVLYLALTGLIDSALPAARPWAVAEKALSYLIKLGLIIWWAMPVPASTPPSPAGASGHSWYPDTYS</sequence>
<protein>
    <submittedName>
        <fullName evidence="1">Uncharacterized protein</fullName>
    </submittedName>
</protein>
<dbReference type="Proteomes" id="UP001165960">
    <property type="component" value="Unassembled WGS sequence"/>
</dbReference>
<name>A0ACC2S7L6_9FUNG</name>